<dbReference type="STRING" id="284593.Q6FJ90"/>
<feature type="region of interest" description="Disordered" evidence="5">
    <location>
        <begin position="247"/>
        <end position="282"/>
    </location>
</feature>
<feature type="compositionally biased region" description="Low complexity" evidence="5">
    <location>
        <begin position="258"/>
        <end position="271"/>
    </location>
</feature>
<dbReference type="VEuPathDB" id="FungiDB:CAGL0M08250g"/>
<feature type="transmembrane region" description="Helical" evidence="6">
    <location>
        <begin position="464"/>
        <end position="487"/>
    </location>
</feature>
<dbReference type="InParanoid" id="Q6FJ90"/>
<keyword evidence="9" id="KW-1185">Reference proteome</keyword>
<feature type="transmembrane region" description="Helical" evidence="6">
    <location>
        <begin position="71"/>
        <end position="91"/>
    </location>
</feature>
<gene>
    <name evidence="7 8" type="ordered locus">CAGL0M08250g</name>
</gene>
<evidence type="ECO:0000313" key="9">
    <source>
        <dbReference type="Proteomes" id="UP000002428"/>
    </source>
</evidence>
<evidence type="ECO:0000256" key="1">
    <source>
        <dbReference type="ARBA" id="ARBA00004141"/>
    </source>
</evidence>
<evidence type="ECO:0000256" key="5">
    <source>
        <dbReference type="SAM" id="MobiDB-lite"/>
    </source>
</evidence>
<feature type="compositionally biased region" description="Basic and acidic residues" evidence="5">
    <location>
        <begin position="106"/>
        <end position="152"/>
    </location>
</feature>
<dbReference type="EMBL" id="CR380959">
    <property type="protein sequence ID" value="CAG62680.1"/>
    <property type="molecule type" value="Genomic_DNA"/>
</dbReference>
<proteinExistence type="predicted"/>
<feature type="compositionally biased region" description="Polar residues" evidence="5">
    <location>
        <begin position="320"/>
        <end position="338"/>
    </location>
</feature>
<keyword evidence="3 6" id="KW-1133">Transmembrane helix</keyword>
<feature type="region of interest" description="Disordered" evidence="5">
    <location>
        <begin position="106"/>
        <end position="161"/>
    </location>
</feature>
<dbReference type="HOGENOM" id="CLU_023518_0_0_1"/>
<keyword evidence="4 6" id="KW-0472">Membrane</keyword>
<dbReference type="OMA" id="GTTCLKW"/>
<evidence type="ECO:0000256" key="4">
    <source>
        <dbReference type="ARBA" id="ARBA00023136"/>
    </source>
</evidence>
<keyword evidence="2 6" id="KW-0812">Transmembrane</keyword>
<organism evidence="8 9">
    <name type="scientific">Candida glabrata (strain ATCC 2001 / BCRC 20586 / JCM 3761 / NBRC 0622 / NRRL Y-65 / CBS 138)</name>
    <name type="common">Yeast</name>
    <name type="synonym">Nakaseomyces glabratus</name>
    <dbReference type="NCBI Taxonomy" id="284593"/>
    <lineage>
        <taxon>Eukaryota</taxon>
        <taxon>Fungi</taxon>
        <taxon>Dikarya</taxon>
        <taxon>Ascomycota</taxon>
        <taxon>Saccharomycotina</taxon>
        <taxon>Saccharomycetes</taxon>
        <taxon>Saccharomycetales</taxon>
        <taxon>Saccharomycetaceae</taxon>
        <taxon>Nakaseomyces</taxon>
    </lineage>
</organism>
<dbReference type="FunCoup" id="Q6FJ90">
    <property type="interactions" value="26"/>
</dbReference>
<evidence type="ECO:0000256" key="2">
    <source>
        <dbReference type="ARBA" id="ARBA00022692"/>
    </source>
</evidence>
<dbReference type="AlphaFoldDB" id="Q6FJ90"/>
<name>Q6FJ90_CANGA</name>
<feature type="transmembrane region" description="Helical" evidence="6">
    <location>
        <begin position="499"/>
        <end position="520"/>
    </location>
</feature>
<feature type="transmembrane region" description="Helical" evidence="6">
    <location>
        <begin position="431"/>
        <end position="452"/>
    </location>
</feature>
<dbReference type="InterPro" id="IPR003689">
    <property type="entry name" value="ZIP"/>
</dbReference>
<evidence type="ECO:0008006" key="10">
    <source>
        <dbReference type="Google" id="ProtNLM"/>
    </source>
</evidence>
<feature type="transmembrane region" description="Helical" evidence="6">
    <location>
        <begin position="41"/>
        <end position="59"/>
    </location>
</feature>
<dbReference type="PANTHER" id="PTHR11040:SF210">
    <property type="entry name" value="ZINC-REGULATED TRANSPORTER 3"/>
    <property type="match status" value="1"/>
</dbReference>
<accession>Q6FJ90</accession>
<comment type="subcellular location">
    <subcellularLocation>
        <location evidence="1">Membrane</location>
        <topology evidence="1">Multi-pass membrane protein</topology>
    </subcellularLocation>
</comment>
<sequence>MIARWLLFSLISSLLCILGALFVPIISRYSSKSHENNNTKLVNYGLSLSAGSMMTTALYKMLPAMDPDNRFTVFFGFTFGILISFFLNYVVHAFTSESLIHCAHGDDHSHSHGDHDRAHDHDHDHNDSHEYGHGHEHSHEHGNNNNHVHLDDNEADDDLYDPLSRHRSVETEHSALLPHGKEGVRRRLSLLDLFSKKHRDIGPCCDSIVKSCGVLSVPADKLTCVPLNQRGKCLNEQCHNYMQEVDQRPNHVSSQTDSSYSPNHSNSSSYESQDDAEHKHEHTSGVVCLENNIGYDLENLDTYRNNYMLGRRNTIEYQPSAKVSTNAGSTSVRSQAISRPSLKGINSAPHYSENAQATKASNHDGHGHDDGHEHFHHHDEEALYSHHHHLETPFSKLLSIGLQTCLVLTLHKFPEGLIIFYTNQSDETKSLGLSIFISLLIHNFVEGFAMTLPFYTAFESKWKAILITTILGGGSQPFGAVLGYFIFKSSGGDHKHSDGAPPIMGLLLSITAGFLVVISVQMFQTGVSFSDSHHHHSDDNEEEIAQNHTMGTTCLKWCCAGICLILLSGIFV</sequence>
<evidence type="ECO:0000313" key="8">
    <source>
        <dbReference type="EMBL" id="CAG62680.1"/>
    </source>
</evidence>
<dbReference type="GO" id="GO:0006882">
    <property type="term" value="P:intracellular zinc ion homeostasis"/>
    <property type="evidence" value="ECO:0007669"/>
    <property type="project" value="EnsemblFungi"/>
</dbReference>
<dbReference type="eggNOG" id="KOG2474">
    <property type="taxonomic scope" value="Eukaryota"/>
</dbReference>
<dbReference type="PANTHER" id="PTHR11040">
    <property type="entry name" value="ZINC/IRON TRANSPORTER"/>
    <property type="match status" value="1"/>
</dbReference>
<protein>
    <recommendedName>
        <fullName evidence="10">Zinc-regulated transporter 3</fullName>
    </recommendedName>
</protein>
<evidence type="ECO:0000313" key="7">
    <source>
        <dbReference type="CGD" id="CAL0136997"/>
    </source>
</evidence>
<evidence type="ECO:0000256" key="6">
    <source>
        <dbReference type="SAM" id="Phobius"/>
    </source>
</evidence>
<dbReference type="KEGG" id="cgr:2891263"/>
<dbReference type="Proteomes" id="UP000002428">
    <property type="component" value="Chromosome M"/>
</dbReference>
<dbReference type="CGD" id="CAL0136997">
    <property type="gene designation" value="CAGL0M08250g"/>
</dbReference>
<dbReference type="Pfam" id="PF02535">
    <property type="entry name" value="Zip"/>
    <property type="match status" value="1"/>
</dbReference>
<feature type="region of interest" description="Disordered" evidence="5">
    <location>
        <begin position="320"/>
        <end position="349"/>
    </location>
</feature>
<evidence type="ECO:0000256" key="3">
    <source>
        <dbReference type="ARBA" id="ARBA00022989"/>
    </source>
</evidence>
<feature type="transmembrane region" description="Helical" evidence="6">
    <location>
        <begin position="554"/>
        <end position="571"/>
    </location>
</feature>
<dbReference type="GO" id="GO:0005385">
    <property type="term" value="F:zinc ion transmembrane transporter activity"/>
    <property type="evidence" value="ECO:0007669"/>
    <property type="project" value="EnsemblFungi"/>
</dbReference>
<dbReference type="GO" id="GO:0000329">
    <property type="term" value="C:fungal-type vacuole membrane"/>
    <property type="evidence" value="ECO:0007669"/>
    <property type="project" value="EnsemblFungi"/>
</dbReference>
<reference evidence="8 9" key="1">
    <citation type="journal article" date="2004" name="Nature">
        <title>Genome evolution in yeasts.</title>
        <authorList>
            <consortium name="Genolevures"/>
            <person name="Dujon B."/>
            <person name="Sherman D."/>
            <person name="Fischer G."/>
            <person name="Durrens P."/>
            <person name="Casaregola S."/>
            <person name="Lafontaine I."/>
            <person name="de Montigny J."/>
            <person name="Marck C."/>
            <person name="Neuveglise C."/>
            <person name="Talla E."/>
            <person name="Goffard N."/>
            <person name="Frangeul L."/>
            <person name="Aigle M."/>
            <person name="Anthouard V."/>
            <person name="Babour A."/>
            <person name="Barbe V."/>
            <person name="Barnay S."/>
            <person name="Blanchin S."/>
            <person name="Beckerich J.M."/>
            <person name="Beyne E."/>
            <person name="Bleykasten C."/>
            <person name="Boisrame A."/>
            <person name="Boyer J."/>
            <person name="Cattolico L."/>
            <person name="Confanioleri F."/>
            <person name="de Daruvar A."/>
            <person name="Despons L."/>
            <person name="Fabre E."/>
            <person name="Fairhead C."/>
            <person name="Ferry-Dumazet H."/>
            <person name="Groppi A."/>
            <person name="Hantraye F."/>
            <person name="Hennequin C."/>
            <person name="Jauniaux N."/>
            <person name="Joyet P."/>
            <person name="Kachouri R."/>
            <person name="Kerrest A."/>
            <person name="Koszul R."/>
            <person name="Lemaire M."/>
            <person name="Lesur I."/>
            <person name="Ma L."/>
            <person name="Muller H."/>
            <person name="Nicaud J.M."/>
            <person name="Nikolski M."/>
            <person name="Oztas S."/>
            <person name="Ozier-Kalogeropoulos O."/>
            <person name="Pellenz S."/>
            <person name="Potier S."/>
            <person name="Richard G.F."/>
            <person name="Straub M.L."/>
            <person name="Suleau A."/>
            <person name="Swennene D."/>
            <person name="Tekaia F."/>
            <person name="Wesolowski-Louvel M."/>
            <person name="Westhof E."/>
            <person name="Wirth B."/>
            <person name="Zeniou-Meyer M."/>
            <person name="Zivanovic I."/>
            <person name="Bolotin-Fukuhara M."/>
            <person name="Thierry A."/>
            <person name="Bouchier C."/>
            <person name="Caudron B."/>
            <person name="Scarpelli C."/>
            <person name="Gaillardin C."/>
            <person name="Weissenbach J."/>
            <person name="Wincker P."/>
            <person name="Souciet J.L."/>
        </authorList>
    </citation>
    <scope>NUCLEOTIDE SEQUENCE [LARGE SCALE GENOMIC DNA]</scope>
    <source>
        <strain evidence="9">ATCC 2001 / BCRC 20586 / JCM 3761 / NBRC 0622 / NRRL Y-65 / CBS 138</strain>
    </source>
</reference>